<dbReference type="EMBL" id="LN890995">
    <property type="protein sequence ID" value="CUS12336.1"/>
    <property type="molecule type" value="Genomic_DNA"/>
</dbReference>
<name>A0A292PXP6_9PEZI</name>
<keyword evidence="2" id="KW-1185">Reference proteome</keyword>
<dbReference type="PANTHER" id="PTHR30613:SF1">
    <property type="entry name" value="DUF1479 DOMAIN PROTEIN (AFU_ORTHOLOGUE AFUA_5G09280)"/>
    <property type="match status" value="1"/>
</dbReference>
<dbReference type="Gene3D" id="2.60.120.330">
    <property type="entry name" value="B-lactam Antibiotic, Isopenicillin N Synthase, Chain"/>
    <property type="match status" value="1"/>
</dbReference>
<organism evidence="1 2">
    <name type="scientific">Tuber aestivum</name>
    <name type="common">summer truffle</name>
    <dbReference type="NCBI Taxonomy" id="59557"/>
    <lineage>
        <taxon>Eukaryota</taxon>
        <taxon>Fungi</taxon>
        <taxon>Dikarya</taxon>
        <taxon>Ascomycota</taxon>
        <taxon>Pezizomycotina</taxon>
        <taxon>Pezizomycetes</taxon>
        <taxon>Pezizales</taxon>
        <taxon>Tuberaceae</taxon>
        <taxon>Tuber</taxon>
    </lineage>
</organism>
<evidence type="ECO:0000313" key="1">
    <source>
        <dbReference type="EMBL" id="CUS12336.1"/>
    </source>
</evidence>
<dbReference type="InterPro" id="IPR010856">
    <property type="entry name" value="Gig2-like"/>
</dbReference>
<dbReference type="Proteomes" id="UP001412239">
    <property type="component" value="Unassembled WGS sequence"/>
</dbReference>
<evidence type="ECO:0000313" key="2">
    <source>
        <dbReference type="Proteomes" id="UP001412239"/>
    </source>
</evidence>
<sequence>MLSKINPLAPKLAFIARGAAAATIRGRVGGDISPVFPSSSGIEPPPLPDRYAELKGLFTAGRERILVESWERSLLDLGKETAVVKMSESDFCLSLFLLFRVFLKESRAWERGCVILQAEFRDPASPSKEEMAEIKERGSVVLKNFLLDKEALVMKGSLKAHIGRNAWAQAFPAHSPAVYELYWSPDQRVARANPSLVASQCFVNSLWHSSLTWSPVDTSVVLPYPDCFRICQPSNAGFALGAHNDGGSEEYDSYNADHRFCAKIGLYDRAGSCGVQRSWQHWLSLSIMSPGERTLLASPLLKHTTAYTILRPFFTLSDPPTLTTVPHFPNCFQSTCQECSTTHPHLLSDDAMTQVPRILRGDYVF</sequence>
<protein>
    <submittedName>
        <fullName evidence="1">Uncharacterized protein</fullName>
    </submittedName>
</protein>
<dbReference type="PANTHER" id="PTHR30613">
    <property type="entry name" value="UNCHARACTERIZED PROTEIN YBIU-RELATED"/>
    <property type="match status" value="1"/>
</dbReference>
<dbReference type="SUPFAM" id="SSF51197">
    <property type="entry name" value="Clavaminate synthase-like"/>
    <property type="match status" value="1"/>
</dbReference>
<reference evidence="1" key="1">
    <citation type="submission" date="2015-10" db="EMBL/GenBank/DDBJ databases">
        <authorList>
            <person name="Regsiter A."/>
            <person name="william w."/>
        </authorList>
    </citation>
    <scope>NUCLEOTIDE SEQUENCE</scope>
    <source>
        <strain evidence="1">Montdore</strain>
    </source>
</reference>
<proteinExistence type="predicted"/>
<accession>A0A292PXP6</accession>
<dbReference type="AlphaFoldDB" id="A0A292PXP6"/>
<dbReference type="InterPro" id="IPR027443">
    <property type="entry name" value="IPNS-like_sf"/>
</dbReference>
<gene>
    <name evidence="1" type="ORF">GSTUAT00003575001</name>
</gene>
<dbReference type="Pfam" id="PF07350">
    <property type="entry name" value="Gig2-like"/>
    <property type="match status" value="2"/>
</dbReference>